<evidence type="ECO:0000256" key="10">
    <source>
        <dbReference type="RuleBase" id="RU000688"/>
    </source>
</evidence>
<keyword evidence="8 10" id="KW-0675">Receptor</keyword>
<dbReference type="PROSITE" id="PS00237">
    <property type="entry name" value="G_PROTEIN_RECEP_F1_1"/>
    <property type="match status" value="1"/>
</dbReference>
<evidence type="ECO:0000313" key="13">
    <source>
        <dbReference type="Proteomes" id="UP000694871"/>
    </source>
</evidence>
<protein>
    <recommendedName>
        <fullName evidence="11">Olfactory receptor</fullName>
    </recommendedName>
</protein>
<comment type="subcellular location">
    <subcellularLocation>
        <location evidence="1 11">Cell membrane</location>
        <topology evidence="1 11">Multi-pass membrane protein</topology>
    </subcellularLocation>
</comment>
<feature type="transmembrane region" description="Helical" evidence="11">
    <location>
        <begin position="203"/>
        <end position="229"/>
    </location>
</feature>
<dbReference type="InterPro" id="IPR000725">
    <property type="entry name" value="Olfact_rcpt"/>
</dbReference>
<dbReference type="PRINTS" id="PR00237">
    <property type="entry name" value="GPCRRHODOPSN"/>
</dbReference>
<proteinExistence type="inferred from homology"/>
<feature type="transmembrane region" description="Helical" evidence="11">
    <location>
        <begin position="63"/>
        <end position="84"/>
    </location>
</feature>
<evidence type="ECO:0000256" key="5">
    <source>
        <dbReference type="ARBA" id="ARBA00022989"/>
    </source>
</evidence>
<keyword evidence="5 11" id="KW-1133">Transmembrane helix</keyword>
<organism evidence="13 14">
    <name type="scientific">Gekko japonicus</name>
    <name type="common">Schlegel's Japanese gecko</name>
    <dbReference type="NCBI Taxonomy" id="146911"/>
    <lineage>
        <taxon>Eukaryota</taxon>
        <taxon>Metazoa</taxon>
        <taxon>Chordata</taxon>
        <taxon>Craniata</taxon>
        <taxon>Vertebrata</taxon>
        <taxon>Euteleostomi</taxon>
        <taxon>Lepidosauria</taxon>
        <taxon>Squamata</taxon>
        <taxon>Bifurcata</taxon>
        <taxon>Gekkota</taxon>
        <taxon>Gekkonidae</taxon>
        <taxon>Gekkoninae</taxon>
        <taxon>Gekko</taxon>
    </lineage>
</organism>
<keyword evidence="6 10" id="KW-0297">G-protein coupled receptor</keyword>
<dbReference type="InterPro" id="IPR017452">
    <property type="entry name" value="GPCR_Rhodpsn_7TM"/>
</dbReference>
<name>A0ABM1JPK2_GEKJA</name>
<evidence type="ECO:0000256" key="11">
    <source>
        <dbReference type="RuleBase" id="RU363047"/>
    </source>
</evidence>
<dbReference type="Proteomes" id="UP000694871">
    <property type="component" value="Unplaced"/>
</dbReference>
<evidence type="ECO:0000256" key="8">
    <source>
        <dbReference type="ARBA" id="ARBA00023170"/>
    </source>
</evidence>
<keyword evidence="11" id="KW-0716">Sensory transduction</keyword>
<dbReference type="SUPFAM" id="SSF81321">
    <property type="entry name" value="Family A G protein-coupled receptor-like"/>
    <property type="match status" value="1"/>
</dbReference>
<evidence type="ECO:0000256" key="2">
    <source>
        <dbReference type="ARBA" id="ARBA00022475"/>
    </source>
</evidence>
<evidence type="ECO:0000313" key="14">
    <source>
        <dbReference type="RefSeq" id="XP_015263389.1"/>
    </source>
</evidence>
<feature type="transmembrane region" description="Helical" evidence="11">
    <location>
        <begin position="104"/>
        <end position="123"/>
    </location>
</feature>
<evidence type="ECO:0000259" key="12">
    <source>
        <dbReference type="PROSITE" id="PS50262"/>
    </source>
</evidence>
<dbReference type="PRINTS" id="PR00245">
    <property type="entry name" value="OLFACTORYR"/>
</dbReference>
<keyword evidence="4 11" id="KW-0552">Olfaction</keyword>
<feature type="transmembrane region" description="Helical" evidence="11">
    <location>
        <begin position="241"/>
        <end position="264"/>
    </location>
</feature>
<evidence type="ECO:0000256" key="3">
    <source>
        <dbReference type="ARBA" id="ARBA00022692"/>
    </source>
</evidence>
<reference evidence="14" key="1">
    <citation type="submission" date="2025-08" db="UniProtKB">
        <authorList>
            <consortium name="RefSeq"/>
        </authorList>
    </citation>
    <scope>IDENTIFICATION</scope>
</reference>
<accession>A0ABM1JPK2</accession>
<feature type="transmembrane region" description="Helical" evidence="11">
    <location>
        <begin position="144"/>
        <end position="167"/>
    </location>
</feature>
<dbReference type="RefSeq" id="XP_015263389.1">
    <property type="nucleotide sequence ID" value="XM_015407903.1"/>
</dbReference>
<keyword evidence="2 11" id="KW-1003">Cell membrane</keyword>
<dbReference type="InterPro" id="IPR050516">
    <property type="entry name" value="Olfactory_GPCR"/>
</dbReference>
<sequence length="327" mass="36965">MEWREKGNLTLVTEFILLGFQDLKNLQVLLFLGFLLIYLVTMAGNLLIVVIVMTNQHLHTPMYFFLGNLSCLEICYSSTLIPVMLDTLLRNGKPISFSSCFLQLFFFGYCLGAECYLLSVMSYDRYLAICKPLHYGTIMNTKKCIQLAAVSWISGLIGISIIMVLMLQLTYCGPNEIDHYFCDTVPLKKLSCSDTGLVERVNVILLFVYTMPPFLLTCTSYVFIVTAILRISTTTGRQKAFSTCSSHLIVVSTYYGSLMTVYMLPNSSALNKAFSLLYTILPPLVNPLIYSLRNNEVKKALRKAQSKGSAFRIFHNVLIYLVSLKHK</sequence>
<feature type="transmembrane region" description="Helical" evidence="11">
    <location>
        <begin position="28"/>
        <end position="51"/>
    </location>
</feature>
<comment type="similarity">
    <text evidence="10">Belongs to the G-protein coupled receptor 1 family.</text>
</comment>
<dbReference type="CDD" id="cd15911">
    <property type="entry name" value="7tmA_OR11A-like"/>
    <property type="match status" value="1"/>
</dbReference>
<evidence type="ECO:0000256" key="6">
    <source>
        <dbReference type="ARBA" id="ARBA00023040"/>
    </source>
</evidence>
<feature type="transmembrane region" description="Helical" evidence="11">
    <location>
        <begin position="276"/>
        <end position="293"/>
    </location>
</feature>
<dbReference type="PANTHER" id="PTHR26452">
    <property type="entry name" value="OLFACTORY RECEPTOR"/>
    <property type="match status" value="1"/>
</dbReference>
<dbReference type="PROSITE" id="PS50262">
    <property type="entry name" value="G_PROTEIN_RECEP_F1_2"/>
    <property type="match status" value="1"/>
</dbReference>
<keyword evidence="9 10" id="KW-0807">Transducer</keyword>
<evidence type="ECO:0000256" key="4">
    <source>
        <dbReference type="ARBA" id="ARBA00022725"/>
    </source>
</evidence>
<gene>
    <name evidence="14" type="primary">LOC107107596</name>
</gene>
<keyword evidence="7 11" id="KW-0472">Membrane</keyword>
<keyword evidence="13" id="KW-1185">Reference proteome</keyword>
<dbReference type="InterPro" id="IPR000276">
    <property type="entry name" value="GPCR_Rhodpsn"/>
</dbReference>
<keyword evidence="3 10" id="KW-0812">Transmembrane</keyword>
<dbReference type="GeneID" id="107107596"/>
<evidence type="ECO:0000256" key="9">
    <source>
        <dbReference type="ARBA" id="ARBA00023224"/>
    </source>
</evidence>
<feature type="domain" description="G-protein coupled receptors family 1 profile" evidence="12">
    <location>
        <begin position="44"/>
        <end position="290"/>
    </location>
</feature>
<evidence type="ECO:0000256" key="7">
    <source>
        <dbReference type="ARBA" id="ARBA00023136"/>
    </source>
</evidence>
<evidence type="ECO:0000256" key="1">
    <source>
        <dbReference type="ARBA" id="ARBA00004651"/>
    </source>
</evidence>
<dbReference type="Pfam" id="PF13853">
    <property type="entry name" value="7tm_4"/>
    <property type="match status" value="1"/>
</dbReference>
<dbReference type="Gene3D" id="1.20.1070.10">
    <property type="entry name" value="Rhodopsin 7-helix transmembrane proteins"/>
    <property type="match status" value="1"/>
</dbReference>